<dbReference type="OrthoDB" id="9986700at2759"/>
<comment type="caution">
    <text evidence="1">The sequence shown here is derived from an EMBL/GenBank/DDBJ whole genome shotgun (WGS) entry which is preliminary data.</text>
</comment>
<protein>
    <submittedName>
        <fullName evidence="1">Uncharacterized protein</fullName>
    </submittedName>
</protein>
<organism evidence="1 2">
    <name type="scientific">Neocallimastix californiae</name>
    <dbReference type="NCBI Taxonomy" id="1754190"/>
    <lineage>
        <taxon>Eukaryota</taxon>
        <taxon>Fungi</taxon>
        <taxon>Fungi incertae sedis</taxon>
        <taxon>Chytridiomycota</taxon>
        <taxon>Chytridiomycota incertae sedis</taxon>
        <taxon>Neocallimastigomycetes</taxon>
        <taxon>Neocallimastigales</taxon>
        <taxon>Neocallimastigaceae</taxon>
        <taxon>Neocallimastix</taxon>
    </lineage>
</organism>
<evidence type="ECO:0000313" key="1">
    <source>
        <dbReference type="EMBL" id="ORY22655.1"/>
    </source>
</evidence>
<dbReference type="AlphaFoldDB" id="A0A1Y2AL23"/>
<sequence length="276" mass="31974">MNQNDLNYRLQKLNGTVEEMKQYAIKQVLDFTDEEKIGIDKAIAYAKKTVKERGYALPSADNIVFVKTTLNEEFGASAYTHGTQIYLGKYLLSYLARKEKEDIDTFNYAVMHELFHCLTRNNPEFRKDMYNLIGFTIMDKEIEFEFPKEVADLLYSNPDVEHRDYYATLEVNNVKKECVTVFGTKKPFENPGEIFDVYGAVGFVPLDEPSVIYRFYDVTDFLGTYGVHGTYPINEEPEEFLALEFGSLMVDGIKDYEGEDDEVRLKIDTYLKSRKP</sequence>
<keyword evidence="2" id="KW-1185">Reference proteome</keyword>
<proteinExistence type="predicted"/>
<gene>
    <name evidence="1" type="ORF">LY90DRAFT_707079</name>
</gene>
<reference evidence="1 2" key="1">
    <citation type="submission" date="2016-08" db="EMBL/GenBank/DDBJ databases">
        <title>A Parts List for Fungal Cellulosomes Revealed by Comparative Genomics.</title>
        <authorList>
            <consortium name="DOE Joint Genome Institute"/>
            <person name="Haitjema C.H."/>
            <person name="Gilmore S.P."/>
            <person name="Henske J.K."/>
            <person name="Solomon K.V."/>
            <person name="De Groot R."/>
            <person name="Kuo A."/>
            <person name="Mondo S.J."/>
            <person name="Salamov A.A."/>
            <person name="Labutti K."/>
            <person name="Zhao Z."/>
            <person name="Chiniquy J."/>
            <person name="Barry K."/>
            <person name="Brewer H.M."/>
            <person name="Purvine S.O."/>
            <person name="Wright A.T."/>
            <person name="Boxma B."/>
            <person name="Van Alen T."/>
            <person name="Hackstein J.H."/>
            <person name="Baker S.E."/>
            <person name="Grigoriev I.V."/>
            <person name="O'Malley M.A."/>
        </authorList>
    </citation>
    <scope>NUCLEOTIDE SEQUENCE [LARGE SCALE GENOMIC DNA]</scope>
    <source>
        <strain evidence="1 2">G1</strain>
    </source>
</reference>
<dbReference type="EMBL" id="MCOG01000244">
    <property type="protein sequence ID" value="ORY22655.1"/>
    <property type="molecule type" value="Genomic_DNA"/>
</dbReference>
<dbReference type="Proteomes" id="UP000193920">
    <property type="component" value="Unassembled WGS sequence"/>
</dbReference>
<name>A0A1Y2AL23_9FUNG</name>
<evidence type="ECO:0000313" key="2">
    <source>
        <dbReference type="Proteomes" id="UP000193920"/>
    </source>
</evidence>
<accession>A0A1Y2AL23</accession>